<evidence type="ECO:0000256" key="3">
    <source>
        <dbReference type="SAM" id="MobiDB-lite"/>
    </source>
</evidence>
<evidence type="ECO:0000313" key="5">
    <source>
        <dbReference type="EMBL" id="KAJ8403713.1"/>
    </source>
</evidence>
<dbReference type="FunFam" id="2.60.40.10:FF:000264">
    <property type="entry name" value="Down syndrome cell adhesion molecule like 1"/>
    <property type="match status" value="2"/>
</dbReference>
<evidence type="ECO:0000256" key="1">
    <source>
        <dbReference type="ARBA" id="ARBA00022737"/>
    </source>
</evidence>
<accession>A0AAD7SK14</accession>
<proteinExistence type="predicted"/>
<dbReference type="InterPro" id="IPR036179">
    <property type="entry name" value="Ig-like_dom_sf"/>
</dbReference>
<comment type="caution">
    <text evidence="5">The sequence shown here is derived from an EMBL/GenBank/DDBJ whole genome shotgun (WGS) entry which is preliminary data.</text>
</comment>
<dbReference type="PROSITE" id="PS50835">
    <property type="entry name" value="IG_LIKE"/>
    <property type="match status" value="1"/>
</dbReference>
<reference evidence="5" key="1">
    <citation type="journal article" date="2023" name="Science">
        <title>Genome structures resolve the early diversification of teleost fishes.</title>
        <authorList>
            <person name="Parey E."/>
            <person name="Louis A."/>
            <person name="Montfort J."/>
            <person name="Bouchez O."/>
            <person name="Roques C."/>
            <person name="Iampietro C."/>
            <person name="Lluch J."/>
            <person name="Castinel A."/>
            <person name="Donnadieu C."/>
            <person name="Desvignes T."/>
            <person name="Floi Bucao C."/>
            <person name="Jouanno E."/>
            <person name="Wen M."/>
            <person name="Mejri S."/>
            <person name="Dirks R."/>
            <person name="Jansen H."/>
            <person name="Henkel C."/>
            <person name="Chen W.J."/>
            <person name="Zahm M."/>
            <person name="Cabau C."/>
            <person name="Klopp C."/>
            <person name="Thompson A.W."/>
            <person name="Robinson-Rechavi M."/>
            <person name="Braasch I."/>
            <person name="Lecointre G."/>
            <person name="Bobe J."/>
            <person name="Postlethwait J.H."/>
            <person name="Berthelot C."/>
            <person name="Roest Crollius H."/>
            <person name="Guiguen Y."/>
        </authorList>
    </citation>
    <scope>NUCLEOTIDE SEQUENCE</scope>
    <source>
        <strain evidence="5">NC1722</strain>
    </source>
</reference>
<dbReference type="PANTHER" id="PTHR44170">
    <property type="entry name" value="PROTEIN SIDEKICK"/>
    <property type="match status" value="1"/>
</dbReference>
<feature type="domain" description="Ig-like" evidence="4">
    <location>
        <begin position="7"/>
        <end position="112"/>
    </location>
</feature>
<organism evidence="5 6">
    <name type="scientific">Aldrovandia affinis</name>
    <dbReference type="NCBI Taxonomy" id="143900"/>
    <lineage>
        <taxon>Eukaryota</taxon>
        <taxon>Metazoa</taxon>
        <taxon>Chordata</taxon>
        <taxon>Craniata</taxon>
        <taxon>Vertebrata</taxon>
        <taxon>Euteleostomi</taxon>
        <taxon>Actinopterygii</taxon>
        <taxon>Neopterygii</taxon>
        <taxon>Teleostei</taxon>
        <taxon>Notacanthiformes</taxon>
        <taxon>Halosauridae</taxon>
        <taxon>Aldrovandia</taxon>
    </lineage>
</organism>
<dbReference type="GO" id="GO:0007411">
    <property type="term" value="P:axon guidance"/>
    <property type="evidence" value="ECO:0007669"/>
    <property type="project" value="TreeGrafter"/>
</dbReference>
<dbReference type="GO" id="GO:0098632">
    <property type="term" value="F:cell-cell adhesion mediator activity"/>
    <property type="evidence" value="ECO:0007669"/>
    <property type="project" value="TreeGrafter"/>
</dbReference>
<dbReference type="Proteomes" id="UP001221898">
    <property type="component" value="Unassembled WGS sequence"/>
</dbReference>
<dbReference type="GO" id="GO:0030424">
    <property type="term" value="C:axon"/>
    <property type="evidence" value="ECO:0007669"/>
    <property type="project" value="TreeGrafter"/>
</dbReference>
<dbReference type="AlphaFoldDB" id="A0AAD7SK14"/>
<feature type="region of interest" description="Disordered" evidence="3">
    <location>
        <begin position="223"/>
        <end position="260"/>
    </location>
</feature>
<dbReference type="SUPFAM" id="SSF48726">
    <property type="entry name" value="Immunoglobulin"/>
    <property type="match status" value="2"/>
</dbReference>
<dbReference type="GO" id="GO:0007420">
    <property type="term" value="P:brain development"/>
    <property type="evidence" value="ECO:0007669"/>
    <property type="project" value="TreeGrafter"/>
</dbReference>
<evidence type="ECO:0000256" key="2">
    <source>
        <dbReference type="ARBA" id="ARBA00023157"/>
    </source>
</evidence>
<dbReference type="EMBL" id="JAINUG010000056">
    <property type="protein sequence ID" value="KAJ8403713.1"/>
    <property type="molecule type" value="Genomic_DNA"/>
</dbReference>
<feature type="compositionally biased region" description="Basic and acidic residues" evidence="3">
    <location>
        <begin position="223"/>
        <end position="236"/>
    </location>
</feature>
<name>A0AAD7SK14_9TELE</name>
<keyword evidence="6" id="KW-1185">Reference proteome</keyword>
<dbReference type="InterPro" id="IPR007110">
    <property type="entry name" value="Ig-like_dom"/>
</dbReference>
<dbReference type="InterPro" id="IPR013783">
    <property type="entry name" value="Ig-like_fold"/>
</dbReference>
<dbReference type="PANTHER" id="PTHR44170:SF53">
    <property type="entry name" value="DS CELL ADHESION MOLECULE LIKE 1"/>
    <property type="match status" value="1"/>
</dbReference>
<keyword evidence="1" id="KW-0677">Repeat</keyword>
<keyword evidence="2" id="KW-1015">Disulfide bond</keyword>
<gene>
    <name evidence="5" type="ORF">AAFF_G00345810</name>
</gene>
<protein>
    <recommendedName>
        <fullName evidence="4">Ig-like domain-containing protein</fullName>
    </recommendedName>
</protein>
<sequence length="403" mass="43908">MGRDLGPTVHSEDAGSTRLYFVNASLQRVTFSSSVGVSLPCPAGGAPHAVLRWYLATGDDIYDVPHIRHVHANGTLQLYPFSPSAFNSFIHDNDYFCTAENQAGKIRSPSIRVKAVHSEDAGSTRLYFVNASLQRVTFSSSVGVSLPCPAGGAPHAVLRWYLATGDDIYDVPHIRHVHANGTLQLYPFSPSAFNSFIHDNDYFCTAENQAGKIRSPSIRVKAGEHVVSKQGERRPGDGAGGNRSLHIDNLNNSASRGQARPTLRCRKAGGRQTHGDTGSWQSDPGRGAKFVVWCGRLLARCSWGLAGRVCGGEADSERVPRGGWHSQCMLGRRSVRARAVSRRRPLFREPYTVRVADQRSMRGNVAVFKCLIPAAVQEYVSVVSWEKDTVSIVQAEVLAGGVR</sequence>
<evidence type="ECO:0000313" key="6">
    <source>
        <dbReference type="Proteomes" id="UP001221898"/>
    </source>
</evidence>
<evidence type="ECO:0000259" key="4">
    <source>
        <dbReference type="PROSITE" id="PS50835"/>
    </source>
</evidence>
<dbReference type="Gene3D" id="2.60.40.10">
    <property type="entry name" value="Immunoglobulins"/>
    <property type="match status" value="3"/>
</dbReference>
<dbReference type="GO" id="GO:0005886">
    <property type="term" value="C:plasma membrane"/>
    <property type="evidence" value="ECO:0007669"/>
    <property type="project" value="TreeGrafter"/>
</dbReference>